<dbReference type="Gene3D" id="3.20.20.70">
    <property type="entry name" value="Aldolase class I"/>
    <property type="match status" value="1"/>
</dbReference>
<protein>
    <recommendedName>
        <fullName evidence="5 14">Delta-aminolevulinic acid dehydratase</fullName>
        <ecNumber evidence="4 14">4.2.1.24</ecNumber>
    </recommendedName>
</protein>
<evidence type="ECO:0000256" key="14">
    <source>
        <dbReference type="RuleBase" id="RU000515"/>
    </source>
</evidence>
<keyword evidence="13" id="KW-0862">Zinc</keyword>
<dbReference type="PROSITE" id="PS00169">
    <property type="entry name" value="D_ALA_DEHYDRATASE"/>
    <property type="match status" value="1"/>
</dbReference>
<evidence type="ECO:0000256" key="4">
    <source>
        <dbReference type="ARBA" id="ARBA00012053"/>
    </source>
</evidence>
<feature type="binding site" evidence="13">
    <location>
        <position position="98"/>
    </location>
    <ligand>
        <name>Zn(2+)</name>
        <dbReference type="ChEBI" id="CHEBI:29105"/>
        <note>catalytic</note>
    </ligand>
</feature>
<evidence type="ECO:0000256" key="7">
    <source>
        <dbReference type="ARBA" id="ARBA00023239"/>
    </source>
</evidence>
<accession>A0A1F4Q4U9</accession>
<feature type="binding site" evidence="12">
    <location>
        <position position="295"/>
    </location>
    <ligand>
        <name>5-aminolevulinate</name>
        <dbReference type="ChEBI" id="CHEBI:356416"/>
        <label>2</label>
    </ligand>
</feature>
<feature type="binding site" evidence="12">
    <location>
        <position position="265"/>
    </location>
    <ligand>
        <name>5-aminolevulinate</name>
        <dbReference type="ChEBI" id="CHEBI:356416"/>
        <label>2</label>
    </ligand>
</feature>
<evidence type="ECO:0000256" key="6">
    <source>
        <dbReference type="ARBA" id="ARBA00023133"/>
    </source>
</evidence>
<evidence type="ECO:0000256" key="3">
    <source>
        <dbReference type="ARBA" id="ARBA00011823"/>
    </source>
</evidence>
<evidence type="ECO:0000256" key="9">
    <source>
        <dbReference type="ARBA" id="ARBA00025628"/>
    </source>
</evidence>
<dbReference type="AlphaFoldDB" id="A0A1F4Q4U9"/>
<feature type="active site" description="Schiff-base intermediate with substrate" evidence="11">
    <location>
        <position position="239"/>
    </location>
</feature>
<feature type="binding site" evidence="13">
    <location>
        <position position="108"/>
    </location>
    <ligand>
        <name>Zn(2+)</name>
        <dbReference type="ChEBI" id="CHEBI:29105"/>
        <note>catalytic</note>
    </ligand>
</feature>
<dbReference type="GO" id="GO:0005829">
    <property type="term" value="C:cytosol"/>
    <property type="evidence" value="ECO:0007669"/>
    <property type="project" value="TreeGrafter"/>
</dbReference>
<gene>
    <name evidence="16" type="ORF">A2625_06825</name>
</gene>
<dbReference type="UniPathway" id="UPA00251">
    <property type="reaction ID" value="UER00318"/>
</dbReference>
<dbReference type="Proteomes" id="UP000178724">
    <property type="component" value="Unassembled WGS sequence"/>
</dbReference>
<keyword evidence="6" id="KW-0350">Heme biosynthesis</keyword>
<dbReference type="Pfam" id="PF00490">
    <property type="entry name" value="ALAD"/>
    <property type="match status" value="1"/>
</dbReference>
<dbReference type="NCBIfam" id="NF006762">
    <property type="entry name" value="PRK09283.1"/>
    <property type="match status" value="1"/>
</dbReference>
<evidence type="ECO:0000313" key="16">
    <source>
        <dbReference type="EMBL" id="OGB90988.1"/>
    </source>
</evidence>
<dbReference type="InterPro" id="IPR030656">
    <property type="entry name" value="ALAD_AS"/>
</dbReference>
<feature type="binding site" evidence="13">
    <location>
        <position position="100"/>
    </location>
    <ligand>
        <name>Zn(2+)</name>
        <dbReference type="ChEBI" id="CHEBI:29105"/>
        <note>catalytic</note>
    </ligand>
</feature>
<keyword evidence="13" id="KW-0479">Metal-binding</keyword>
<comment type="caution">
    <text evidence="16">The sequence shown here is derived from an EMBL/GenBank/DDBJ whole genome shotgun (WGS) entry which is preliminary data.</text>
</comment>
<dbReference type="SUPFAM" id="SSF51569">
    <property type="entry name" value="Aldolase"/>
    <property type="match status" value="1"/>
</dbReference>
<keyword evidence="8 14" id="KW-0627">Porphyrin biosynthesis</keyword>
<dbReference type="PANTHER" id="PTHR11458:SF0">
    <property type="entry name" value="DELTA-AMINOLEVULINIC ACID DEHYDRATASE"/>
    <property type="match status" value="1"/>
</dbReference>
<feature type="binding site" evidence="12">
    <location>
        <position position="196"/>
    </location>
    <ligand>
        <name>5-aminolevulinate</name>
        <dbReference type="ChEBI" id="CHEBI:356416"/>
        <label>1</label>
    </ligand>
</feature>
<evidence type="ECO:0000256" key="12">
    <source>
        <dbReference type="PIRSR" id="PIRSR001415-2"/>
    </source>
</evidence>
<keyword evidence="7 14" id="KW-0456">Lyase</keyword>
<evidence type="ECO:0000256" key="1">
    <source>
        <dbReference type="ARBA" id="ARBA00004694"/>
    </source>
</evidence>
<evidence type="ECO:0000256" key="13">
    <source>
        <dbReference type="PIRSR" id="PIRSR001415-3"/>
    </source>
</evidence>
<comment type="pathway">
    <text evidence="1">Porphyrin-containing compound metabolism; protoporphyrin-IX biosynthesis; coproporphyrinogen-III from 5-aminolevulinate: step 1/4.</text>
</comment>
<name>A0A1F4Q4U9_UNCSA</name>
<evidence type="ECO:0000313" key="17">
    <source>
        <dbReference type="Proteomes" id="UP000178724"/>
    </source>
</evidence>
<dbReference type="PANTHER" id="PTHR11458">
    <property type="entry name" value="DELTA-AMINOLEVULINIC ACID DEHYDRATASE"/>
    <property type="match status" value="1"/>
</dbReference>
<evidence type="ECO:0000256" key="2">
    <source>
        <dbReference type="ARBA" id="ARBA00008055"/>
    </source>
</evidence>
<dbReference type="EMBL" id="METM01000002">
    <property type="protein sequence ID" value="OGB90988.1"/>
    <property type="molecule type" value="Genomic_DNA"/>
</dbReference>
<dbReference type="PRINTS" id="PR00144">
    <property type="entry name" value="DALDHYDRTASE"/>
</dbReference>
<dbReference type="InterPro" id="IPR013785">
    <property type="entry name" value="Aldolase_TIM"/>
</dbReference>
<proteinExistence type="inferred from homology"/>
<comment type="similarity">
    <text evidence="2 15">Belongs to the ALAD family.</text>
</comment>
<evidence type="ECO:0000256" key="15">
    <source>
        <dbReference type="RuleBase" id="RU004161"/>
    </source>
</evidence>
<organism evidence="16 17">
    <name type="scientific">candidate division WOR-1 bacterium RIFCSPHIGHO2_01_FULL_53_15</name>
    <dbReference type="NCBI Taxonomy" id="1802564"/>
    <lineage>
        <taxon>Bacteria</taxon>
        <taxon>Bacillati</taxon>
        <taxon>Saganbacteria</taxon>
    </lineage>
</organism>
<sequence>MNKLKPADLVMPYFVISGKARREPIFTMPGICRLSIDNLVREVSGLKEKGIDKILLFGLPERKDPYASEAYAESGIVSQAVRAIKAKVRRLTVITDVCLCAYTEHGHCRILKSGVRSSAVPAGRQEFGVDKKGTLEALARIALSHARAGADIVAPSAVMDGQVGAIRKILDKNGFKKVKILAYSAKFASAFYGPFREALDSEPQFGDRRGYQLDPFDVKKALARVGREIREGADMVMVKPALAYLDVIYQVKQKYKFPLAAYNVSGEFAMMRDKKLILESLNAMRRAGADIIITYHAKEIAKAL</sequence>
<feature type="binding site" evidence="12">
    <location>
        <position position="208"/>
    </location>
    <ligand>
        <name>5-aminolevulinate</name>
        <dbReference type="ChEBI" id="CHEBI:356416"/>
        <label>1</label>
    </ligand>
</feature>
<dbReference type="GO" id="GO:0008270">
    <property type="term" value="F:zinc ion binding"/>
    <property type="evidence" value="ECO:0007669"/>
    <property type="project" value="TreeGrafter"/>
</dbReference>
<evidence type="ECO:0000256" key="8">
    <source>
        <dbReference type="ARBA" id="ARBA00023244"/>
    </source>
</evidence>
<dbReference type="InterPro" id="IPR001731">
    <property type="entry name" value="ALAD"/>
</dbReference>
<dbReference type="GO" id="GO:0006782">
    <property type="term" value="P:protoporphyrinogen IX biosynthetic process"/>
    <property type="evidence" value="ECO:0007669"/>
    <property type="project" value="UniProtKB-UniPathway"/>
</dbReference>
<comment type="catalytic activity">
    <reaction evidence="10 14">
        <text>2 5-aminolevulinate = porphobilinogen + 2 H2O + H(+)</text>
        <dbReference type="Rhea" id="RHEA:24064"/>
        <dbReference type="ChEBI" id="CHEBI:15377"/>
        <dbReference type="ChEBI" id="CHEBI:15378"/>
        <dbReference type="ChEBI" id="CHEBI:58126"/>
        <dbReference type="ChEBI" id="CHEBI:356416"/>
        <dbReference type="EC" id="4.2.1.24"/>
    </reaction>
</comment>
<dbReference type="GO" id="GO:0004655">
    <property type="term" value="F:porphobilinogen synthase activity"/>
    <property type="evidence" value="ECO:0007669"/>
    <property type="project" value="UniProtKB-EC"/>
</dbReference>
<reference evidence="16 17" key="1">
    <citation type="journal article" date="2016" name="Nat. Commun.">
        <title>Thousands of microbial genomes shed light on interconnected biogeochemical processes in an aquifer system.</title>
        <authorList>
            <person name="Anantharaman K."/>
            <person name="Brown C.T."/>
            <person name="Hug L.A."/>
            <person name="Sharon I."/>
            <person name="Castelle C.J."/>
            <person name="Probst A.J."/>
            <person name="Thomas B.C."/>
            <person name="Singh A."/>
            <person name="Wilkins M.J."/>
            <person name="Karaoz U."/>
            <person name="Brodie E.L."/>
            <person name="Williams K.H."/>
            <person name="Hubbard S.S."/>
            <person name="Banfield J.F."/>
        </authorList>
    </citation>
    <scope>NUCLEOTIDE SEQUENCE [LARGE SCALE GENOMIC DNA]</scope>
</reference>
<dbReference type="SMART" id="SM01004">
    <property type="entry name" value="ALAD"/>
    <property type="match status" value="1"/>
</dbReference>
<dbReference type="EC" id="4.2.1.24" evidence="4 14"/>
<feature type="active site" description="Schiff-base intermediate with substrate" evidence="11">
    <location>
        <position position="186"/>
    </location>
</feature>
<comment type="subunit">
    <text evidence="3 14">Homooctamer.</text>
</comment>
<evidence type="ECO:0000256" key="5">
    <source>
        <dbReference type="ARBA" id="ARBA00020771"/>
    </source>
</evidence>
<comment type="function">
    <text evidence="9">Catalyzes an early step in the biosynthesis of tetrapyrroles. Binds two molecules of 5-aminolevulinate per subunit, each at a distinct site, and catalyzes their condensation to form porphobilinogen.</text>
</comment>
<evidence type="ECO:0000256" key="10">
    <source>
        <dbReference type="ARBA" id="ARBA00047651"/>
    </source>
</evidence>
<evidence type="ECO:0000256" key="11">
    <source>
        <dbReference type="PIRSR" id="PIRSR001415-1"/>
    </source>
</evidence>
<dbReference type="PIRSF" id="PIRSF001415">
    <property type="entry name" value="Porphbilin_synth"/>
    <property type="match status" value="1"/>
</dbReference>